<reference evidence="1" key="1">
    <citation type="submission" date="2020-04" db="EMBL/GenBank/DDBJ databases">
        <authorList>
            <person name="Alioto T."/>
            <person name="Alioto T."/>
            <person name="Gomez Garrido J."/>
        </authorList>
    </citation>
    <scope>NUCLEOTIDE SEQUENCE</scope>
    <source>
        <strain evidence="1">A484AB</strain>
    </source>
</reference>
<protein>
    <submittedName>
        <fullName evidence="1">Transient receptor potential cation channel subfamily A member 1</fullName>
    </submittedName>
</protein>
<organism evidence="1 2">
    <name type="scientific">Paramuricea clavata</name>
    <name type="common">Red gorgonian</name>
    <name type="synonym">Violescent sea-whip</name>
    <dbReference type="NCBI Taxonomy" id="317549"/>
    <lineage>
        <taxon>Eukaryota</taxon>
        <taxon>Metazoa</taxon>
        <taxon>Cnidaria</taxon>
        <taxon>Anthozoa</taxon>
        <taxon>Octocorallia</taxon>
        <taxon>Malacalcyonacea</taxon>
        <taxon>Plexauridae</taxon>
        <taxon>Paramuricea</taxon>
    </lineage>
</organism>
<dbReference type="EMBL" id="CACRXK020030242">
    <property type="protein sequence ID" value="CAB4042502.1"/>
    <property type="molecule type" value="Genomic_DNA"/>
</dbReference>
<comment type="caution">
    <text evidence="1">The sequence shown here is derived from an EMBL/GenBank/DDBJ whole genome shotgun (WGS) entry which is preliminary data.</text>
</comment>
<evidence type="ECO:0000313" key="1">
    <source>
        <dbReference type="EMBL" id="CAB4042502.1"/>
    </source>
</evidence>
<gene>
    <name evidence="1" type="ORF">PACLA_8A000276</name>
</gene>
<sequence length="498" mass="56607">MGEKEQKIQGLLAVLDMLKSNYVAEDGKEYDCSFLAFDEAAEIFFAFQNKAPPFINTDKNSFTYSLLHAEFGLCVYIIYVKSLNNTFVVLRPDSFGIEVFLDMICAEVKNNTEKTDIDADLDVDKVQGIPSTVDTEWDRKGVRVILAANRSRSQMNKLGIDADNSDDEEFVAKSIEDKSTNHGRRHDLVMYTNRRVKKRDLLNIANYRLARKNKKMIKSATTVYNRSKPRSLRSIQAKKHTGKGLFCTKNPPKAEDIDNENAHYQRADEGEEKLVTEEDSHFVFVRPKAIVGSSGSTWASETIRLRQRHPDLFEVKSTASGESYSVQFRQTCAVVHNDCFLYQGGRELESSLTVSETIECEAEKQVFQKMIQTKIIGAKEKIEKCFQDVPTCEEFHQSIQDVTICCEDILMIIKDLQLPTVKPRWCDLTDAGPGVGVSNFEVKFRDAEICRMFSSDYRIRLHRSRGDSGQGEAERTNSAIGDSVVDGSTIEWEQFKKF</sequence>
<keyword evidence="1" id="KW-0675">Receptor</keyword>
<name>A0A6S7LS06_PARCT</name>
<accession>A0A6S7LS06</accession>
<keyword evidence="2" id="KW-1185">Reference proteome</keyword>
<evidence type="ECO:0000313" key="2">
    <source>
        <dbReference type="Proteomes" id="UP001152795"/>
    </source>
</evidence>
<dbReference type="Proteomes" id="UP001152795">
    <property type="component" value="Unassembled WGS sequence"/>
</dbReference>
<proteinExistence type="predicted"/>
<dbReference type="AlphaFoldDB" id="A0A6S7LS06"/>
<dbReference type="OrthoDB" id="5981116at2759"/>